<keyword evidence="12" id="KW-1185">Reference proteome</keyword>
<dbReference type="PANTHER" id="PTHR30332">
    <property type="entry name" value="PROBABLE GENERAL SECRETION PATHWAY PROTEIN D"/>
    <property type="match status" value="1"/>
</dbReference>
<dbReference type="Proteomes" id="UP000297706">
    <property type="component" value="Unassembled WGS sequence"/>
</dbReference>
<comment type="subcellular location">
    <subcellularLocation>
        <location evidence="8">Cell outer membrane</location>
    </subcellularLocation>
    <subcellularLocation>
        <location evidence="1">Membrane</location>
    </subcellularLocation>
</comment>
<dbReference type="AlphaFoldDB" id="A0A4Y9VR73"/>
<dbReference type="GO" id="GO:0009279">
    <property type="term" value="C:cell outer membrane"/>
    <property type="evidence" value="ECO:0007669"/>
    <property type="project" value="UniProtKB-SubCell"/>
</dbReference>
<evidence type="ECO:0000256" key="5">
    <source>
        <dbReference type="ARBA" id="ARBA00023237"/>
    </source>
</evidence>
<evidence type="ECO:0000259" key="10">
    <source>
        <dbReference type="SMART" id="SM00965"/>
    </source>
</evidence>
<comment type="caution">
    <text evidence="11">The sequence shown here is derived from an EMBL/GenBank/DDBJ whole genome shotgun (WGS) entry which is preliminary data.</text>
</comment>
<organism evidence="11 12">
    <name type="scientific">Methylotenera oryzisoli</name>
    <dbReference type="NCBI Taxonomy" id="2080758"/>
    <lineage>
        <taxon>Bacteria</taxon>
        <taxon>Pseudomonadati</taxon>
        <taxon>Pseudomonadota</taxon>
        <taxon>Betaproteobacteria</taxon>
        <taxon>Nitrosomonadales</taxon>
        <taxon>Methylophilaceae</taxon>
        <taxon>Methylotenera</taxon>
    </lineage>
</organism>
<dbReference type="SUPFAM" id="SSF48452">
    <property type="entry name" value="TPR-like"/>
    <property type="match status" value="1"/>
</dbReference>
<feature type="repeat" description="TPR" evidence="6">
    <location>
        <begin position="80"/>
        <end position="113"/>
    </location>
</feature>
<evidence type="ECO:0000313" key="12">
    <source>
        <dbReference type="Proteomes" id="UP000297706"/>
    </source>
</evidence>
<dbReference type="OrthoDB" id="9775455at2"/>
<dbReference type="InterPro" id="IPR019734">
    <property type="entry name" value="TPR_rpt"/>
</dbReference>
<sequence>MNIKKLTSYLVVMTFATSCTGFNHLKSKSDDDNQTYEAARLLINSGDVDAGVDKLKQLVTLYPDNPQYRSMLKVQQELQLSTLLKLADNQAQQGLFTDAESNYKKVLMLDPNNQRAQEGSYRLGLAQNHDMMLANAKNAFDKDDIDSAHNLTRAILAEDSKHEGARLLFENMENKRIGKIMAIPQIKSAFKKPITLEFKNVSVRSVFEFIGKAANINFSYDQELRDNQRTSIFVRDTPIEDAIQVILTTNQLAKKVLNDNTLLIYPVSRSQEYQELYVRSFYLNSIDAKRAMNLIKTVLKSKDVYIDEKLNTLVMRDTAESIQIAEKLIASQDLIEPEVMLEVEVMEINRRSLENIGVRYPSQVSVGVQGKTSSNGVTTNTPGRLSLAELKNFNSGLGVFTISDPVLALNLLHQDTDTNLLANPQIRVKNREKAKIHVGDKIPVFTSVANSTGFVSQTVNYLEVGIKLDVEPTILLQDQVNIKVGLEVSNITDQVKTDTGVLAYTIGSRNANTTLQLKNGETQILAGLFRDDGQNISNKVPGLSSLPFIGRLFTDKNNDKRKNEIVLLITPRILHNIAPANAVYTMFPSGVNHATSSRGAKASEPALVAAETAPAQAPAPTPQSIQAGRVQVDQNFANQLLQPAAEENGASNAGANAQR</sequence>
<dbReference type="PRINTS" id="PR00811">
    <property type="entry name" value="BCTERIALGSPD"/>
</dbReference>
<keyword evidence="3" id="KW-0732">Signal</keyword>
<dbReference type="PANTHER" id="PTHR30332:SF17">
    <property type="entry name" value="TYPE IV PILIATION SYSTEM PROTEIN DR_0774-RELATED"/>
    <property type="match status" value="1"/>
</dbReference>
<feature type="domain" description="Secretin/TonB short N-terminal" evidence="10">
    <location>
        <begin position="216"/>
        <end position="267"/>
    </location>
</feature>
<evidence type="ECO:0000256" key="7">
    <source>
        <dbReference type="RuleBase" id="RU004003"/>
    </source>
</evidence>
<dbReference type="GO" id="GO:0009306">
    <property type="term" value="P:protein secretion"/>
    <property type="evidence" value="ECO:0007669"/>
    <property type="project" value="InterPro"/>
</dbReference>
<dbReference type="EMBL" id="PQVH01000008">
    <property type="protein sequence ID" value="TFW71617.1"/>
    <property type="molecule type" value="Genomic_DNA"/>
</dbReference>
<dbReference type="InterPro" id="IPR011662">
    <property type="entry name" value="Secretin/TonB_short_N"/>
</dbReference>
<evidence type="ECO:0000256" key="9">
    <source>
        <dbReference type="SAM" id="MobiDB-lite"/>
    </source>
</evidence>
<dbReference type="InterPro" id="IPR005644">
    <property type="entry name" value="NolW-like"/>
</dbReference>
<keyword evidence="2 8" id="KW-0813">Transport</keyword>
<protein>
    <submittedName>
        <fullName evidence="11">Type II and III secretion system protein</fullName>
    </submittedName>
</protein>
<evidence type="ECO:0000256" key="2">
    <source>
        <dbReference type="ARBA" id="ARBA00022448"/>
    </source>
</evidence>
<proteinExistence type="inferred from homology"/>
<feature type="compositionally biased region" description="Low complexity" evidence="9">
    <location>
        <begin position="644"/>
        <end position="659"/>
    </location>
</feature>
<dbReference type="Pfam" id="PF00263">
    <property type="entry name" value="Secretin"/>
    <property type="match status" value="1"/>
</dbReference>
<dbReference type="InterPro" id="IPR038591">
    <property type="entry name" value="NolW-like_sf"/>
</dbReference>
<evidence type="ECO:0000256" key="4">
    <source>
        <dbReference type="ARBA" id="ARBA00023136"/>
    </source>
</evidence>
<dbReference type="PROSITE" id="PS51257">
    <property type="entry name" value="PROKAR_LIPOPROTEIN"/>
    <property type="match status" value="1"/>
</dbReference>
<evidence type="ECO:0000256" key="6">
    <source>
        <dbReference type="PROSITE-ProRule" id="PRU00339"/>
    </source>
</evidence>
<dbReference type="PROSITE" id="PS50005">
    <property type="entry name" value="TPR"/>
    <property type="match status" value="1"/>
</dbReference>
<evidence type="ECO:0000256" key="1">
    <source>
        <dbReference type="ARBA" id="ARBA00004370"/>
    </source>
</evidence>
<keyword evidence="6" id="KW-0802">TPR repeat</keyword>
<keyword evidence="4" id="KW-0472">Membrane</keyword>
<accession>A0A4Y9VR73</accession>
<dbReference type="RefSeq" id="WP_135277162.1">
    <property type="nucleotide sequence ID" value="NZ_PQVH01000008.1"/>
</dbReference>
<feature type="region of interest" description="Disordered" evidence="9">
    <location>
        <begin position="638"/>
        <end position="659"/>
    </location>
</feature>
<dbReference type="InterPro" id="IPR050810">
    <property type="entry name" value="Bact_Secretion_Sys_Channel"/>
</dbReference>
<dbReference type="InterPro" id="IPR011990">
    <property type="entry name" value="TPR-like_helical_dom_sf"/>
</dbReference>
<gene>
    <name evidence="11" type="ORF">C3Y98_05870</name>
</gene>
<dbReference type="Gene3D" id="1.25.40.10">
    <property type="entry name" value="Tetratricopeptide repeat domain"/>
    <property type="match status" value="1"/>
</dbReference>
<name>A0A4Y9VR73_9PROT</name>
<reference evidence="11 12" key="1">
    <citation type="submission" date="2018-02" db="EMBL/GenBank/DDBJ databases">
        <title>A novel lanthanide dependent methylotroph, Methylotenera sp. La3113.</title>
        <authorList>
            <person name="Lv H."/>
            <person name="Tani A."/>
        </authorList>
    </citation>
    <scope>NUCLEOTIDE SEQUENCE [LARGE SCALE GENOMIC DNA]</scope>
    <source>
        <strain evidence="11 12">La3113</strain>
    </source>
</reference>
<comment type="similarity">
    <text evidence="7">Belongs to the bacterial secretin family.</text>
</comment>
<dbReference type="GO" id="GO:0015627">
    <property type="term" value="C:type II protein secretion system complex"/>
    <property type="evidence" value="ECO:0007669"/>
    <property type="project" value="TreeGrafter"/>
</dbReference>
<dbReference type="Pfam" id="PF03958">
    <property type="entry name" value="Secretin_N"/>
    <property type="match status" value="1"/>
</dbReference>
<dbReference type="SMART" id="SM00965">
    <property type="entry name" value="STN"/>
    <property type="match status" value="1"/>
</dbReference>
<dbReference type="Gene3D" id="3.30.1370.120">
    <property type="match status" value="1"/>
</dbReference>
<dbReference type="InterPro" id="IPR004846">
    <property type="entry name" value="T2SS/T3SS_dom"/>
</dbReference>
<dbReference type="InterPro" id="IPR001775">
    <property type="entry name" value="GspD/PilQ"/>
</dbReference>
<evidence type="ECO:0000313" key="11">
    <source>
        <dbReference type="EMBL" id="TFW71617.1"/>
    </source>
</evidence>
<evidence type="ECO:0000256" key="3">
    <source>
        <dbReference type="ARBA" id="ARBA00022729"/>
    </source>
</evidence>
<dbReference type="Pfam" id="PF07660">
    <property type="entry name" value="STN"/>
    <property type="match status" value="1"/>
</dbReference>
<keyword evidence="5" id="KW-0998">Cell outer membrane</keyword>
<evidence type="ECO:0000256" key="8">
    <source>
        <dbReference type="RuleBase" id="RU004004"/>
    </source>
</evidence>